<dbReference type="GO" id="GO:0005886">
    <property type="term" value="C:plasma membrane"/>
    <property type="evidence" value="ECO:0007669"/>
    <property type="project" value="UniProtKB-SubCell"/>
</dbReference>
<dbReference type="Proteomes" id="UP000320216">
    <property type="component" value="Chromosome"/>
</dbReference>
<dbReference type="KEGG" id="huw:FPZ11_09070"/>
<keyword evidence="8" id="KW-1185">Reference proteome</keyword>
<keyword evidence="3 6" id="KW-0812">Transmembrane</keyword>
<dbReference type="OrthoDB" id="5241646at2"/>
<evidence type="ECO:0000256" key="3">
    <source>
        <dbReference type="ARBA" id="ARBA00022692"/>
    </source>
</evidence>
<feature type="transmembrane region" description="Helical" evidence="6">
    <location>
        <begin position="125"/>
        <end position="149"/>
    </location>
</feature>
<evidence type="ECO:0000256" key="6">
    <source>
        <dbReference type="SAM" id="Phobius"/>
    </source>
</evidence>
<evidence type="ECO:0000256" key="2">
    <source>
        <dbReference type="ARBA" id="ARBA00022475"/>
    </source>
</evidence>
<evidence type="ECO:0000313" key="7">
    <source>
        <dbReference type="EMBL" id="QDZ14892.1"/>
    </source>
</evidence>
<reference evidence="7 8" key="1">
    <citation type="submission" date="2019-07" db="EMBL/GenBank/DDBJ databases">
        <title>Full genome sequence of Humibacter sp. WJ7-1.</title>
        <authorList>
            <person name="Im W.-T."/>
        </authorList>
    </citation>
    <scope>NUCLEOTIDE SEQUENCE [LARGE SCALE GENOMIC DNA]</scope>
    <source>
        <strain evidence="7 8">WJ7-1</strain>
    </source>
</reference>
<comment type="subcellular location">
    <subcellularLocation>
        <location evidence="1">Cell membrane</location>
        <topology evidence="1">Multi-pass membrane protein</topology>
    </subcellularLocation>
</comment>
<feature type="transmembrane region" description="Helical" evidence="6">
    <location>
        <begin position="47"/>
        <end position="69"/>
    </location>
</feature>
<gene>
    <name evidence="7" type="ORF">FPZ11_09070</name>
</gene>
<accession>A0A5B8M5M2</accession>
<dbReference type="RefSeq" id="WP_146320208.1">
    <property type="nucleotide sequence ID" value="NZ_CP042305.1"/>
</dbReference>
<keyword evidence="5 6" id="KW-0472">Membrane</keyword>
<sequence>MPPFSVVLTTFRFDWVAAVTLVVLAAAYVVGIIAARRRGTVWPALPTLGFFVLGLGSYAAVSFGFLGAFTYELRWAEITRWALLLFLVPWLLALGRPVALARAALNDRGRAGLDSFLQSRFVRTVGNAVFEPIFTMVIFLLFVTPLAAWLRLSPIPQTFATVFIPLFGLLTIVPIAESTRKHLSLSLMFEFMIAMAALIFDAIPGILLRLHNVVIDGVTNVQAGMPSWFPNPLHDQHLAGDFIWFIAEVADIPIIIILFLRWARTDDREAKAIDELSDEEMERLTQAHLNDWHR</sequence>
<dbReference type="Pfam" id="PF09678">
    <property type="entry name" value="Caa3_CtaG"/>
    <property type="match status" value="1"/>
</dbReference>
<feature type="transmembrane region" description="Helical" evidence="6">
    <location>
        <begin position="242"/>
        <end position="263"/>
    </location>
</feature>
<keyword evidence="4 6" id="KW-1133">Transmembrane helix</keyword>
<evidence type="ECO:0000256" key="5">
    <source>
        <dbReference type="ARBA" id="ARBA00023136"/>
    </source>
</evidence>
<proteinExistence type="predicted"/>
<organism evidence="7 8">
    <name type="scientific">Humibacter ginsenosidimutans</name>
    <dbReference type="NCBI Taxonomy" id="2599293"/>
    <lineage>
        <taxon>Bacteria</taxon>
        <taxon>Bacillati</taxon>
        <taxon>Actinomycetota</taxon>
        <taxon>Actinomycetes</taxon>
        <taxon>Micrococcales</taxon>
        <taxon>Microbacteriaceae</taxon>
        <taxon>Humibacter</taxon>
    </lineage>
</organism>
<protein>
    <submittedName>
        <fullName evidence="7">Cytochrome c oxidase assembly protein</fullName>
    </submittedName>
</protein>
<evidence type="ECO:0000256" key="4">
    <source>
        <dbReference type="ARBA" id="ARBA00022989"/>
    </source>
</evidence>
<keyword evidence="2" id="KW-1003">Cell membrane</keyword>
<feature type="transmembrane region" description="Helical" evidence="6">
    <location>
        <begin position="15"/>
        <end position="35"/>
    </location>
</feature>
<feature type="transmembrane region" description="Helical" evidence="6">
    <location>
        <begin position="155"/>
        <end position="175"/>
    </location>
</feature>
<name>A0A5B8M5M2_9MICO</name>
<feature type="transmembrane region" description="Helical" evidence="6">
    <location>
        <begin position="81"/>
        <end position="105"/>
    </location>
</feature>
<dbReference type="AlphaFoldDB" id="A0A5B8M5M2"/>
<dbReference type="EMBL" id="CP042305">
    <property type="protein sequence ID" value="QDZ14892.1"/>
    <property type="molecule type" value="Genomic_DNA"/>
</dbReference>
<evidence type="ECO:0000313" key="8">
    <source>
        <dbReference type="Proteomes" id="UP000320216"/>
    </source>
</evidence>
<dbReference type="InterPro" id="IPR019108">
    <property type="entry name" value="Caa3_assmbl_CtaG-rel"/>
</dbReference>
<feature type="transmembrane region" description="Helical" evidence="6">
    <location>
        <begin position="187"/>
        <end position="207"/>
    </location>
</feature>
<evidence type="ECO:0000256" key="1">
    <source>
        <dbReference type="ARBA" id="ARBA00004651"/>
    </source>
</evidence>